<evidence type="ECO:0000256" key="2">
    <source>
        <dbReference type="ARBA" id="ARBA00022692"/>
    </source>
</evidence>
<dbReference type="Proteomes" id="UP000274046">
    <property type="component" value="Unassembled WGS sequence"/>
</dbReference>
<dbReference type="AlphaFoldDB" id="A0A3N0BZI7"/>
<dbReference type="GO" id="GO:0016020">
    <property type="term" value="C:membrane"/>
    <property type="evidence" value="ECO:0007669"/>
    <property type="project" value="UniProtKB-SubCell"/>
</dbReference>
<dbReference type="EMBL" id="RBEE01000006">
    <property type="protein sequence ID" value="RNL55411.1"/>
    <property type="molecule type" value="Genomic_DNA"/>
</dbReference>
<keyword evidence="4" id="KW-0808">Transferase</keyword>
<accession>A0A3N0BZI7</accession>
<evidence type="ECO:0000256" key="1">
    <source>
        <dbReference type="ARBA" id="ARBA00004167"/>
    </source>
</evidence>
<keyword evidence="2" id="KW-0812">Transmembrane</keyword>
<protein>
    <submittedName>
        <fullName evidence="4">Glycosyltransferase family 2 protein</fullName>
    </submittedName>
</protein>
<keyword evidence="5" id="KW-1185">Reference proteome</keyword>
<dbReference type="GO" id="GO:0016757">
    <property type="term" value="F:glycosyltransferase activity"/>
    <property type="evidence" value="ECO:0007669"/>
    <property type="project" value="TreeGrafter"/>
</dbReference>
<dbReference type="PANTHER" id="PTHR21461">
    <property type="entry name" value="GLYCOSYLTRANSFERASE FAMILY 92 PROTEIN"/>
    <property type="match status" value="1"/>
</dbReference>
<comment type="subcellular location">
    <subcellularLocation>
        <location evidence="1">Membrane</location>
        <topology evidence="1">Single-pass membrane protein</topology>
    </subcellularLocation>
</comment>
<sequence>MKKKFLCAVSVIKDEEKFVDEWLVYHKLIGVEHFFLFDDQVDSPLVGYIKAHENYCTVIPWSEINKIEQNRQILAFRYAAINLIKNYEWVIFLDVDEFVVLRQDKNIRLFLSRFPHAAAVSLNWHLFGHNGFLNDPERLITTSLTKRKLIPHHEEKTFSRTDLIIGINSPHFCTMKIGERVDTNGKKFTGKVSPDKTLIAHINHYQCRSFSRWMKRKDRGDVNYIESTCPNSERWRVDEQSLFEKFISDIARNNNELEDSFLSKYKYKIQNGLNDIQRKRMNTKLNPLFKENINHFLKHGIEVTKISDELTTGFSDANGLMAVIFLFHYAKYTNDIRYKNLANSILTKIIHQLEHISFDKHFDYFLDFGISIEYLVKNCFLKKNTNSFLYQIDLIASHRLIQSMDVPLNQNSIVKLLNYYISRLTNPFNDQHHPQEVLNKENINRLYSMIRPEELSLNELIKVLERHTAIKNNFFLDLVPEGFLDRMHSLVDSVINKNVLRNVAFDNDTRKNLLSLFKYASEENQIRFDLFKVIYSFELKFSKSYLLDNTINRNLKSYSEKNISELRNAGEKFEFLHDFNLLDLSKDSKLEQVRIFRQSLFFLKDLNQVIDFPYGLF</sequence>
<dbReference type="Pfam" id="PF13704">
    <property type="entry name" value="Glyco_tranf_2_4"/>
    <property type="match status" value="1"/>
</dbReference>
<dbReference type="RefSeq" id="WP_123204748.1">
    <property type="nucleotide sequence ID" value="NZ_RBEE01000006.1"/>
</dbReference>
<proteinExistence type="predicted"/>
<name>A0A3N0BZI7_9SPHI</name>
<keyword evidence="3" id="KW-1133">Transmembrane helix</keyword>
<comment type="caution">
    <text evidence="4">The sequence shown here is derived from an EMBL/GenBank/DDBJ whole genome shotgun (WGS) entry which is preliminary data.</text>
</comment>
<evidence type="ECO:0000313" key="4">
    <source>
        <dbReference type="EMBL" id="RNL55411.1"/>
    </source>
</evidence>
<dbReference type="PANTHER" id="PTHR21461:SF69">
    <property type="entry name" value="GLYCOSYLTRANSFERASE FAMILY 92 PROTEIN"/>
    <property type="match status" value="1"/>
</dbReference>
<evidence type="ECO:0000313" key="5">
    <source>
        <dbReference type="Proteomes" id="UP000274046"/>
    </source>
</evidence>
<organism evidence="4 5">
    <name type="scientific">Pedobacter jejuensis</name>
    <dbReference type="NCBI Taxonomy" id="1268550"/>
    <lineage>
        <taxon>Bacteria</taxon>
        <taxon>Pseudomonadati</taxon>
        <taxon>Bacteroidota</taxon>
        <taxon>Sphingobacteriia</taxon>
        <taxon>Sphingobacteriales</taxon>
        <taxon>Sphingobacteriaceae</taxon>
        <taxon>Pedobacter</taxon>
    </lineage>
</organism>
<gene>
    <name evidence="4" type="ORF">D7004_04845</name>
</gene>
<evidence type="ECO:0000256" key="3">
    <source>
        <dbReference type="ARBA" id="ARBA00022989"/>
    </source>
</evidence>
<reference evidence="4 5" key="1">
    <citation type="submission" date="2018-10" db="EMBL/GenBank/DDBJ databases">
        <title>Genome sequencing of Pedobacter jejuensis TNB23.</title>
        <authorList>
            <person name="Cho Y.-J."/>
            <person name="Cho A."/>
            <person name="Kim O.-S."/>
        </authorList>
    </citation>
    <scope>NUCLEOTIDE SEQUENCE [LARGE SCALE GENOMIC DNA]</scope>
    <source>
        <strain evidence="4 5">TNB23</strain>
    </source>
</reference>
<dbReference type="OrthoDB" id="1997677at2"/>
<keyword evidence="3" id="KW-0472">Membrane</keyword>
<dbReference type="GO" id="GO:0005737">
    <property type="term" value="C:cytoplasm"/>
    <property type="evidence" value="ECO:0007669"/>
    <property type="project" value="TreeGrafter"/>
</dbReference>